<dbReference type="InterPro" id="IPR008979">
    <property type="entry name" value="Galactose-bd-like_sf"/>
</dbReference>
<name>A0A926ED95_9FIRM</name>
<dbReference type="SUPFAM" id="SSF49785">
    <property type="entry name" value="Galactose-binding domain-like"/>
    <property type="match status" value="1"/>
</dbReference>
<accession>A0A926ED95</accession>
<keyword evidence="2" id="KW-1185">Reference proteome</keyword>
<organism evidence="1 2">
    <name type="scientific">Zhenhengia yiwuensis</name>
    <dbReference type="NCBI Taxonomy" id="2763666"/>
    <lineage>
        <taxon>Bacteria</taxon>
        <taxon>Bacillati</taxon>
        <taxon>Bacillota</taxon>
        <taxon>Clostridia</taxon>
        <taxon>Lachnospirales</taxon>
        <taxon>Lachnospiraceae</taxon>
        <taxon>Zhenhengia</taxon>
    </lineage>
</organism>
<sequence length="265" mass="30429">MFTIRIEDGKGHILAQNQGNKEVGLVYANAYQEGDILIVESDKEDLFCVLQLDDAIGESFVYLQRGILRYEVPFGEKKVCYSPKAFSGNRHLLKIREATKEEKAVYKNLALNKYDQHGEVNCFPHASANVETRGESVFAAKNAINGNCENHSHGYWPYESWGINRDPNACMKIDFGRKVCIDYIRMYTRADFPHDAWWKQVTFKFSDGSTLVWELEKTDQAHEIRFKKKCVEWLELGDLIKADDPSPFPALSQLEVYGIELDSQE</sequence>
<dbReference type="Gene3D" id="2.60.120.260">
    <property type="entry name" value="Galactose-binding domain-like"/>
    <property type="match status" value="1"/>
</dbReference>
<evidence type="ECO:0000313" key="2">
    <source>
        <dbReference type="Proteomes" id="UP000655830"/>
    </source>
</evidence>
<reference evidence="1" key="1">
    <citation type="submission" date="2020-08" db="EMBL/GenBank/DDBJ databases">
        <title>Genome public.</title>
        <authorList>
            <person name="Liu C."/>
            <person name="Sun Q."/>
        </authorList>
    </citation>
    <scope>NUCLEOTIDE SEQUENCE</scope>
    <source>
        <strain evidence="1">NSJ-12</strain>
    </source>
</reference>
<dbReference type="EMBL" id="JACRSY010000002">
    <property type="protein sequence ID" value="MBC8578218.1"/>
    <property type="molecule type" value="Genomic_DNA"/>
</dbReference>
<gene>
    <name evidence="1" type="ORF">H8718_01510</name>
</gene>
<proteinExistence type="predicted"/>
<dbReference type="RefSeq" id="WP_249331271.1">
    <property type="nucleotide sequence ID" value="NZ_JACRSY010000002.1"/>
</dbReference>
<protein>
    <submittedName>
        <fullName evidence="1">Carbohydrate-binding protein</fullName>
    </submittedName>
</protein>
<dbReference type="AlphaFoldDB" id="A0A926ED95"/>
<dbReference type="Proteomes" id="UP000655830">
    <property type="component" value="Unassembled WGS sequence"/>
</dbReference>
<evidence type="ECO:0000313" key="1">
    <source>
        <dbReference type="EMBL" id="MBC8578218.1"/>
    </source>
</evidence>
<comment type="caution">
    <text evidence="1">The sequence shown here is derived from an EMBL/GenBank/DDBJ whole genome shotgun (WGS) entry which is preliminary data.</text>
</comment>